<evidence type="ECO:0000259" key="1">
    <source>
        <dbReference type="Pfam" id="PF12641"/>
    </source>
</evidence>
<name>A0A174BXD0_9ACTN</name>
<dbReference type="InterPro" id="IPR008254">
    <property type="entry name" value="Flavodoxin/NO_synth"/>
</dbReference>
<sequence>MTCSLVVNSKSGNTRMVSGAIKRTLQAAGVEFVHAAALSDDADADQVALEAQGACAADTVLVGFWCDKGACTPSVAALLSALHGKRVFLFGTCGFGADQSYYQQIIDRVTSNLAGDAELAGWAMCQGKMGPAVKQRYEAMLEQDPDNARFKMLLDNWVAAKDHPTKEDLDNMAAAAKKAVLGE</sequence>
<dbReference type="InterPro" id="IPR054633">
    <property type="entry name" value="BilS"/>
</dbReference>
<dbReference type="Pfam" id="PF12641">
    <property type="entry name" value="Flavodoxin_3"/>
    <property type="match status" value="1"/>
</dbReference>
<gene>
    <name evidence="2" type="ORF">ERS852381_00984</name>
</gene>
<dbReference type="InterPro" id="IPR029039">
    <property type="entry name" value="Flavoprotein-like_sf"/>
</dbReference>
<organism evidence="2 3">
    <name type="scientific">Collinsella aerofaciens</name>
    <dbReference type="NCBI Taxonomy" id="74426"/>
    <lineage>
        <taxon>Bacteria</taxon>
        <taxon>Bacillati</taxon>
        <taxon>Actinomycetota</taxon>
        <taxon>Coriobacteriia</taxon>
        <taxon>Coriobacteriales</taxon>
        <taxon>Coriobacteriaceae</taxon>
        <taxon>Collinsella</taxon>
    </lineage>
</organism>
<reference evidence="2 3" key="1">
    <citation type="submission" date="2015-09" db="EMBL/GenBank/DDBJ databases">
        <authorList>
            <consortium name="Pathogen Informatics"/>
        </authorList>
    </citation>
    <scope>NUCLEOTIDE SEQUENCE [LARGE SCALE GENOMIC DNA]</scope>
    <source>
        <strain evidence="2 3">2789STDY5608823</strain>
    </source>
</reference>
<dbReference type="EMBL" id="CYYP01000007">
    <property type="protein sequence ID" value="CUO04305.1"/>
    <property type="molecule type" value="Genomic_DNA"/>
</dbReference>
<dbReference type="NCBIfam" id="NF045594">
    <property type="entry name" value="flavodox_BilS"/>
    <property type="match status" value="1"/>
</dbReference>
<evidence type="ECO:0000313" key="2">
    <source>
        <dbReference type="EMBL" id="CUO04305.1"/>
    </source>
</evidence>
<feature type="domain" description="Flavodoxin-like" evidence="1">
    <location>
        <begin position="6"/>
        <end position="176"/>
    </location>
</feature>
<dbReference type="RefSeq" id="WP_055286269.1">
    <property type="nucleotide sequence ID" value="NZ_CYYP01000007.1"/>
</dbReference>
<dbReference type="Gene3D" id="3.40.50.360">
    <property type="match status" value="1"/>
</dbReference>
<evidence type="ECO:0000313" key="3">
    <source>
        <dbReference type="Proteomes" id="UP000095468"/>
    </source>
</evidence>
<dbReference type="Proteomes" id="UP000095468">
    <property type="component" value="Unassembled WGS sequence"/>
</dbReference>
<dbReference type="AlphaFoldDB" id="A0A174BXD0"/>
<dbReference type="SUPFAM" id="SSF52218">
    <property type="entry name" value="Flavoproteins"/>
    <property type="match status" value="1"/>
</dbReference>
<accession>A0A174BXD0</accession>
<protein>
    <submittedName>
        <fullName evidence="2">Flavodoxin</fullName>
    </submittedName>
</protein>
<dbReference type="GO" id="GO:0010181">
    <property type="term" value="F:FMN binding"/>
    <property type="evidence" value="ECO:0007669"/>
    <property type="project" value="InterPro"/>
</dbReference>
<proteinExistence type="predicted"/>